<evidence type="ECO:0000313" key="1">
    <source>
        <dbReference type="EMBL" id="GIF57109.1"/>
    </source>
</evidence>
<reference evidence="1 2" key="1">
    <citation type="submission" date="2021-01" db="EMBL/GenBank/DDBJ databases">
        <title>Whole genome shotgun sequence of Asanoa iriomotensis NBRC 100142.</title>
        <authorList>
            <person name="Komaki H."/>
            <person name="Tamura T."/>
        </authorList>
    </citation>
    <scope>NUCLEOTIDE SEQUENCE [LARGE SCALE GENOMIC DNA]</scope>
    <source>
        <strain evidence="1 2">NBRC 100142</strain>
    </source>
</reference>
<name>A0ABQ4C2U6_9ACTN</name>
<sequence>MSAAALRPLFEMFWTSEGWRDQPLPLSDVAVEAGLMFVEPRTLCHDEWVAAARAAAASLDVGEVSNAFLASLSTRRLDLRSALGSYAIARVLPDHSFAARDGTCDVCGLAEVATEDLNVLNFERFKWGGVRRDEIPYLTLDLEQFALAPRPAASAEDLRIGRELISTLDSLPARVTAAQAVGKLTMVKGNKDERGVLLDILGVCDILHDDEHRGYREGFVTAADRDLPTKRFVEHAYPTCWWTGSNGIDHTALPEFLPALLPVGLSSDRRRL</sequence>
<keyword evidence="2" id="KW-1185">Reference proteome</keyword>
<dbReference type="Proteomes" id="UP000624325">
    <property type="component" value="Unassembled WGS sequence"/>
</dbReference>
<organism evidence="1 2">
    <name type="scientific">Asanoa iriomotensis</name>
    <dbReference type="NCBI Taxonomy" id="234613"/>
    <lineage>
        <taxon>Bacteria</taxon>
        <taxon>Bacillati</taxon>
        <taxon>Actinomycetota</taxon>
        <taxon>Actinomycetes</taxon>
        <taxon>Micromonosporales</taxon>
        <taxon>Micromonosporaceae</taxon>
        <taxon>Asanoa</taxon>
    </lineage>
</organism>
<dbReference type="EMBL" id="BONC01000020">
    <property type="protein sequence ID" value="GIF57109.1"/>
    <property type="molecule type" value="Genomic_DNA"/>
</dbReference>
<gene>
    <name evidence="1" type="ORF">Air01nite_32040</name>
</gene>
<proteinExistence type="predicted"/>
<protein>
    <submittedName>
        <fullName evidence="1">Uncharacterized protein</fullName>
    </submittedName>
</protein>
<comment type="caution">
    <text evidence="1">The sequence shown here is derived from an EMBL/GenBank/DDBJ whole genome shotgun (WGS) entry which is preliminary data.</text>
</comment>
<accession>A0ABQ4C2U6</accession>
<evidence type="ECO:0000313" key="2">
    <source>
        <dbReference type="Proteomes" id="UP000624325"/>
    </source>
</evidence>